<proteinExistence type="predicted"/>
<feature type="domain" description="Probable double zinc ribbon" evidence="2">
    <location>
        <begin position="147"/>
        <end position="242"/>
    </location>
</feature>
<reference evidence="3" key="1">
    <citation type="journal article" date="2020" name="Stud. Mycol.">
        <title>101 Dothideomycetes genomes: a test case for predicting lifestyles and emergence of pathogens.</title>
        <authorList>
            <person name="Haridas S."/>
            <person name="Albert R."/>
            <person name="Binder M."/>
            <person name="Bloem J."/>
            <person name="Labutti K."/>
            <person name="Salamov A."/>
            <person name="Andreopoulos B."/>
            <person name="Baker S."/>
            <person name="Barry K."/>
            <person name="Bills G."/>
            <person name="Bluhm B."/>
            <person name="Cannon C."/>
            <person name="Castanera R."/>
            <person name="Culley D."/>
            <person name="Daum C."/>
            <person name="Ezra D."/>
            <person name="Gonzalez J."/>
            <person name="Henrissat B."/>
            <person name="Kuo A."/>
            <person name="Liang C."/>
            <person name="Lipzen A."/>
            <person name="Lutzoni F."/>
            <person name="Magnuson J."/>
            <person name="Mondo S."/>
            <person name="Nolan M."/>
            <person name="Ohm R."/>
            <person name="Pangilinan J."/>
            <person name="Park H.-J."/>
            <person name="Ramirez L."/>
            <person name="Alfaro M."/>
            <person name="Sun H."/>
            <person name="Tritt A."/>
            <person name="Yoshinaga Y."/>
            <person name="Zwiers L.-H."/>
            <person name="Turgeon B."/>
            <person name="Goodwin S."/>
            <person name="Spatafora J."/>
            <person name="Crous P."/>
            <person name="Grigoriev I."/>
        </authorList>
    </citation>
    <scope>NUCLEOTIDE SEQUENCE</scope>
    <source>
        <strain evidence="3">CBS 119687</strain>
    </source>
</reference>
<dbReference type="GeneID" id="54411614"/>
<evidence type="ECO:0000256" key="1">
    <source>
        <dbReference type="SAM" id="MobiDB-lite"/>
    </source>
</evidence>
<dbReference type="InterPro" id="IPR058253">
    <property type="entry name" value="Zn_ribbon_double"/>
</dbReference>
<dbReference type="Pfam" id="PF26652">
    <property type="entry name" value="Zn_ribbon_double"/>
    <property type="match status" value="1"/>
</dbReference>
<protein>
    <recommendedName>
        <fullName evidence="2">Probable double zinc ribbon domain-containing protein</fullName>
    </recommendedName>
</protein>
<feature type="compositionally biased region" description="Basic and acidic residues" evidence="1">
    <location>
        <begin position="74"/>
        <end position="83"/>
    </location>
</feature>
<organism evidence="3 4">
    <name type="scientific">Dothidotthia symphoricarpi CBS 119687</name>
    <dbReference type="NCBI Taxonomy" id="1392245"/>
    <lineage>
        <taxon>Eukaryota</taxon>
        <taxon>Fungi</taxon>
        <taxon>Dikarya</taxon>
        <taxon>Ascomycota</taxon>
        <taxon>Pezizomycotina</taxon>
        <taxon>Dothideomycetes</taxon>
        <taxon>Pleosporomycetidae</taxon>
        <taxon>Pleosporales</taxon>
        <taxon>Dothidotthiaceae</taxon>
        <taxon>Dothidotthia</taxon>
    </lineage>
</organism>
<dbReference type="EMBL" id="ML977498">
    <property type="protein sequence ID" value="KAF2134211.1"/>
    <property type="molecule type" value="Genomic_DNA"/>
</dbReference>
<keyword evidence="4" id="KW-1185">Reference proteome</keyword>
<feature type="region of interest" description="Disordered" evidence="1">
    <location>
        <begin position="63"/>
        <end position="94"/>
    </location>
</feature>
<feature type="compositionally biased region" description="Basic residues" evidence="1">
    <location>
        <begin position="26"/>
        <end position="36"/>
    </location>
</feature>
<evidence type="ECO:0000259" key="2">
    <source>
        <dbReference type="Pfam" id="PF26652"/>
    </source>
</evidence>
<feature type="region of interest" description="Disordered" evidence="1">
    <location>
        <begin position="381"/>
        <end position="406"/>
    </location>
</feature>
<dbReference type="OrthoDB" id="3799818at2759"/>
<name>A0A6A6AUJ4_9PLEO</name>
<gene>
    <name evidence="3" type="ORF">P153DRAFT_392817</name>
</gene>
<dbReference type="RefSeq" id="XP_033528598.1">
    <property type="nucleotide sequence ID" value="XM_033671182.1"/>
</dbReference>
<evidence type="ECO:0000313" key="4">
    <source>
        <dbReference type="Proteomes" id="UP000799771"/>
    </source>
</evidence>
<accession>A0A6A6AUJ4</accession>
<feature type="region of interest" description="Disordered" evidence="1">
    <location>
        <begin position="1"/>
        <end position="37"/>
    </location>
</feature>
<feature type="region of interest" description="Disordered" evidence="1">
    <location>
        <begin position="111"/>
        <end position="130"/>
    </location>
</feature>
<sequence>MSKEPFDFSTWGGFEGTRSSLLPAPARRRSSPKRINRRDGVIMPDIMRQYSYSREFEINYEDVSGGAGGAGRQTRFDSKVDGERQDDDALSFERESPGTVTVGKLCMPSLSPATHASSRSNRSPSDGTFSVLSSDNEDDCGGLASIGQWHCCKCGKRHELLRYYKGPHLVSILRCACPHKSCEDCTVSGQVQVFRPISDSAPIPFSDEEDKSYKRLHYGVCCSACGLSWRVQKRKVVHRRFSKMSISLHMPHPLEKLRSTKSMINLSRPDYEDSASRTTFFQRFFSKRGQTLGAMVKFSGIKCTCGVVTDGSSLMFKVLDLPKAIDVAKPAGRDGEQTTQPQALDKLTTTPELQARGHWSPTIRLQGGLHPNPLRSNLVNEMASPSKGLEDGLDNPPADTVRDNDY</sequence>
<evidence type="ECO:0000313" key="3">
    <source>
        <dbReference type="EMBL" id="KAF2134211.1"/>
    </source>
</evidence>
<dbReference type="AlphaFoldDB" id="A0A6A6AUJ4"/>
<dbReference type="Proteomes" id="UP000799771">
    <property type="component" value="Unassembled WGS sequence"/>
</dbReference>